<dbReference type="HOGENOM" id="CLU_204440_0_0_9"/>
<gene>
    <name evidence="1" type="ORF">Cspa_c36310</name>
</gene>
<dbReference type="KEGG" id="csr:Cspa_c36310"/>
<reference evidence="1 2" key="1">
    <citation type="submission" date="2013-02" db="EMBL/GenBank/DDBJ databases">
        <title>Genome sequence of Clostridium saccharoperbutylacetonicum N1-4(HMT).</title>
        <authorList>
            <person name="Poehlein A."/>
            <person name="Daniel R."/>
        </authorList>
    </citation>
    <scope>NUCLEOTIDE SEQUENCE [LARGE SCALE GENOMIC DNA]</scope>
    <source>
        <strain evidence="2">N1-4(HMT)</strain>
    </source>
</reference>
<keyword evidence="2" id="KW-1185">Reference proteome</keyword>
<evidence type="ECO:0000313" key="1">
    <source>
        <dbReference type="EMBL" id="AGF57392.1"/>
    </source>
</evidence>
<dbReference type="Proteomes" id="UP000011728">
    <property type="component" value="Chromosome"/>
</dbReference>
<name>M1N1N1_9CLOT</name>
<evidence type="ECO:0000313" key="2">
    <source>
        <dbReference type="Proteomes" id="UP000011728"/>
    </source>
</evidence>
<protein>
    <submittedName>
        <fullName evidence="1">Uncharacterized protein</fullName>
    </submittedName>
</protein>
<sequence>MPNEYLTQIILAIRETKYDIIMVFKNRLTNEESKFISDVAMEYSKTVLFASMQTMLFNNNKNVLIMKD</sequence>
<dbReference type="EMBL" id="CP004121">
    <property type="protein sequence ID" value="AGF57392.1"/>
    <property type="molecule type" value="Genomic_DNA"/>
</dbReference>
<proteinExistence type="predicted"/>
<accession>M1N1N1</accession>
<dbReference type="PATRIC" id="fig|931276.5.peg.3658"/>
<dbReference type="RefSeq" id="WP_015393708.1">
    <property type="nucleotide sequence ID" value="NC_020291.1"/>
</dbReference>
<dbReference type="eggNOG" id="ENOG503150R">
    <property type="taxonomic scope" value="Bacteria"/>
</dbReference>
<dbReference type="AlphaFoldDB" id="M1N1N1"/>
<organism evidence="1 2">
    <name type="scientific">Clostridium saccharoperbutylacetonicum N1-4(HMT)</name>
    <dbReference type="NCBI Taxonomy" id="931276"/>
    <lineage>
        <taxon>Bacteria</taxon>
        <taxon>Bacillati</taxon>
        <taxon>Bacillota</taxon>
        <taxon>Clostridia</taxon>
        <taxon>Eubacteriales</taxon>
        <taxon>Clostridiaceae</taxon>
        <taxon>Clostridium</taxon>
    </lineage>
</organism>